<evidence type="ECO:0000256" key="7">
    <source>
        <dbReference type="ARBA" id="ARBA00023242"/>
    </source>
</evidence>
<gene>
    <name evidence="9" type="ORF">BDV98DRAFT_70540</name>
</gene>
<evidence type="ECO:0000256" key="4">
    <source>
        <dbReference type="ARBA" id="ARBA00022490"/>
    </source>
</evidence>
<dbReference type="FunFam" id="1.20.58.200:FF:000002">
    <property type="entry name" value="Putative translin"/>
    <property type="match status" value="1"/>
</dbReference>
<dbReference type="Gene3D" id="1.20.58.200">
    <property type="entry name" value="Translin, domain 2"/>
    <property type="match status" value="1"/>
</dbReference>
<evidence type="ECO:0000256" key="2">
    <source>
        <dbReference type="ARBA" id="ARBA00004496"/>
    </source>
</evidence>
<dbReference type="InterPro" id="IPR033956">
    <property type="entry name" value="Translin"/>
</dbReference>
<sequence length="223" mass="25212">MDPRELQKLNDALERESELREQLREQVSDLDKKSRSIVGLLNRIHSTPTDKLPELLDDVRPILTSCKTPIAGITSLVPPNEFWKWKGSWSSSLQTIIFGAAATKYLTDGSLISVEEICALLETKEDSKDRFLVTTEDYLHGLISLVNELSRLAVNAVTLGNFQQPIQISIFVKDLFAGFSQLNLKNDSLRRRFDSLKYDMKKIEEVVYDISLRKLAPAPTSST</sequence>
<dbReference type="GO" id="GO:0003723">
    <property type="term" value="F:RNA binding"/>
    <property type="evidence" value="ECO:0007669"/>
    <property type="project" value="UniProtKB-KW"/>
</dbReference>
<dbReference type="GO" id="GO:0005634">
    <property type="term" value="C:nucleus"/>
    <property type="evidence" value="ECO:0007669"/>
    <property type="project" value="UniProtKB-SubCell"/>
</dbReference>
<keyword evidence="4" id="KW-0963">Cytoplasm</keyword>
<evidence type="ECO:0000313" key="10">
    <source>
        <dbReference type="Proteomes" id="UP000305067"/>
    </source>
</evidence>
<dbReference type="Pfam" id="PF01997">
    <property type="entry name" value="Translin"/>
    <property type="match status" value="1"/>
</dbReference>
<evidence type="ECO:0000313" key="9">
    <source>
        <dbReference type="EMBL" id="TFL01829.1"/>
    </source>
</evidence>
<dbReference type="PANTHER" id="PTHR10741">
    <property type="entry name" value="TRANSLIN AND TRANSLIN ASSOCIATED PROTEIN X"/>
    <property type="match status" value="1"/>
</dbReference>
<dbReference type="GO" id="GO:0005737">
    <property type="term" value="C:cytoplasm"/>
    <property type="evidence" value="ECO:0007669"/>
    <property type="project" value="UniProtKB-SubCell"/>
</dbReference>
<dbReference type="Proteomes" id="UP000305067">
    <property type="component" value="Unassembled WGS sequence"/>
</dbReference>
<dbReference type="EMBL" id="ML178824">
    <property type="protein sequence ID" value="TFL01829.1"/>
    <property type="molecule type" value="Genomic_DNA"/>
</dbReference>
<keyword evidence="8" id="KW-0175">Coiled coil</keyword>
<accession>A0A5C3QNG4</accession>
<evidence type="ECO:0000256" key="8">
    <source>
        <dbReference type="SAM" id="Coils"/>
    </source>
</evidence>
<dbReference type="Gene3D" id="1.20.58.190">
    <property type="entry name" value="Translin, domain 1"/>
    <property type="match status" value="1"/>
</dbReference>
<evidence type="ECO:0000256" key="6">
    <source>
        <dbReference type="ARBA" id="ARBA00023125"/>
    </source>
</evidence>
<dbReference type="AlphaFoldDB" id="A0A5C3QNG4"/>
<comment type="similarity">
    <text evidence="3">Belongs to the translin family.</text>
</comment>
<dbReference type="STRING" id="1884261.A0A5C3QNG4"/>
<dbReference type="OrthoDB" id="829at2759"/>
<dbReference type="GO" id="GO:0043565">
    <property type="term" value="F:sequence-specific DNA binding"/>
    <property type="evidence" value="ECO:0007669"/>
    <property type="project" value="InterPro"/>
</dbReference>
<reference evidence="9 10" key="1">
    <citation type="journal article" date="2019" name="Nat. Ecol. Evol.">
        <title>Megaphylogeny resolves global patterns of mushroom evolution.</title>
        <authorList>
            <person name="Varga T."/>
            <person name="Krizsan K."/>
            <person name="Foldi C."/>
            <person name="Dima B."/>
            <person name="Sanchez-Garcia M."/>
            <person name="Sanchez-Ramirez S."/>
            <person name="Szollosi G.J."/>
            <person name="Szarkandi J.G."/>
            <person name="Papp V."/>
            <person name="Albert L."/>
            <person name="Andreopoulos W."/>
            <person name="Angelini C."/>
            <person name="Antonin V."/>
            <person name="Barry K.W."/>
            <person name="Bougher N.L."/>
            <person name="Buchanan P."/>
            <person name="Buyck B."/>
            <person name="Bense V."/>
            <person name="Catcheside P."/>
            <person name="Chovatia M."/>
            <person name="Cooper J."/>
            <person name="Damon W."/>
            <person name="Desjardin D."/>
            <person name="Finy P."/>
            <person name="Geml J."/>
            <person name="Haridas S."/>
            <person name="Hughes K."/>
            <person name="Justo A."/>
            <person name="Karasinski D."/>
            <person name="Kautmanova I."/>
            <person name="Kiss B."/>
            <person name="Kocsube S."/>
            <person name="Kotiranta H."/>
            <person name="LaButti K.M."/>
            <person name="Lechner B.E."/>
            <person name="Liimatainen K."/>
            <person name="Lipzen A."/>
            <person name="Lukacs Z."/>
            <person name="Mihaltcheva S."/>
            <person name="Morgado L.N."/>
            <person name="Niskanen T."/>
            <person name="Noordeloos M.E."/>
            <person name="Ohm R.A."/>
            <person name="Ortiz-Santana B."/>
            <person name="Ovrebo C."/>
            <person name="Racz N."/>
            <person name="Riley R."/>
            <person name="Savchenko A."/>
            <person name="Shiryaev A."/>
            <person name="Soop K."/>
            <person name="Spirin V."/>
            <person name="Szebenyi C."/>
            <person name="Tomsovsky M."/>
            <person name="Tulloss R.E."/>
            <person name="Uehling J."/>
            <person name="Grigoriev I.V."/>
            <person name="Vagvolgyi C."/>
            <person name="Papp T."/>
            <person name="Martin F.M."/>
            <person name="Miettinen O."/>
            <person name="Hibbett D.S."/>
            <person name="Nagy L.G."/>
        </authorList>
    </citation>
    <scope>NUCLEOTIDE SEQUENCE [LARGE SCALE GENOMIC DNA]</scope>
    <source>
        <strain evidence="9 10">CBS 309.79</strain>
    </source>
</reference>
<protein>
    <submittedName>
        <fullName evidence="9">Translin</fullName>
    </submittedName>
</protein>
<keyword evidence="7" id="KW-0539">Nucleus</keyword>
<dbReference type="InterPro" id="IPR036081">
    <property type="entry name" value="Translin_sf"/>
</dbReference>
<keyword evidence="10" id="KW-1185">Reference proteome</keyword>
<dbReference type="GO" id="GO:0003697">
    <property type="term" value="F:single-stranded DNA binding"/>
    <property type="evidence" value="ECO:0007669"/>
    <property type="project" value="InterPro"/>
</dbReference>
<feature type="coiled-coil region" evidence="8">
    <location>
        <begin position="6"/>
        <end position="33"/>
    </location>
</feature>
<dbReference type="InterPro" id="IPR016068">
    <property type="entry name" value="Translin_N"/>
</dbReference>
<evidence type="ECO:0000256" key="1">
    <source>
        <dbReference type="ARBA" id="ARBA00004123"/>
    </source>
</evidence>
<keyword evidence="5" id="KW-0694">RNA-binding</keyword>
<evidence type="ECO:0000256" key="3">
    <source>
        <dbReference type="ARBA" id="ARBA00005902"/>
    </source>
</evidence>
<evidence type="ECO:0000256" key="5">
    <source>
        <dbReference type="ARBA" id="ARBA00022884"/>
    </source>
</evidence>
<proteinExistence type="inferred from homology"/>
<comment type="subcellular location">
    <subcellularLocation>
        <location evidence="2">Cytoplasm</location>
    </subcellularLocation>
    <subcellularLocation>
        <location evidence="1">Nucleus</location>
    </subcellularLocation>
</comment>
<name>A0A5C3QNG4_9AGAR</name>
<dbReference type="SUPFAM" id="SSF74784">
    <property type="entry name" value="Translin"/>
    <property type="match status" value="1"/>
</dbReference>
<dbReference type="GO" id="GO:0016070">
    <property type="term" value="P:RNA metabolic process"/>
    <property type="evidence" value="ECO:0007669"/>
    <property type="project" value="InterPro"/>
</dbReference>
<dbReference type="CDD" id="cd14819">
    <property type="entry name" value="Translin"/>
    <property type="match status" value="1"/>
</dbReference>
<dbReference type="InterPro" id="IPR002848">
    <property type="entry name" value="Translin_fam"/>
</dbReference>
<keyword evidence="6" id="KW-0238">DNA-binding</keyword>
<dbReference type="InterPro" id="IPR016069">
    <property type="entry name" value="Translin_C"/>
</dbReference>
<organism evidence="9 10">
    <name type="scientific">Pterulicium gracile</name>
    <dbReference type="NCBI Taxonomy" id="1884261"/>
    <lineage>
        <taxon>Eukaryota</taxon>
        <taxon>Fungi</taxon>
        <taxon>Dikarya</taxon>
        <taxon>Basidiomycota</taxon>
        <taxon>Agaricomycotina</taxon>
        <taxon>Agaricomycetes</taxon>
        <taxon>Agaricomycetidae</taxon>
        <taxon>Agaricales</taxon>
        <taxon>Pleurotineae</taxon>
        <taxon>Pterulaceae</taxon>
        <taxon>Pterulicium</taxon>
    </lineage>
</organism>